<dbReference type="OrthoDB" id="9806954at2"/>
<evidence type="ECO:0000313" key="12">
    <source>
        <dbReference type="EMBL" id="KAA0931469.1"/>
    </source>
</evidence>
<comment type="function">
    <text evidence="1 9">May be involved in recombinational repair of damaged DNA.</text>
</comment>
<gene>
    <name evidence="12" type="primary">recN</name>
    <name evidence="12" type="ORF">FGF04_21245</name>
</gene>
<evidence type="ECO:0000256" key="6">
    <source>
        <dbReference type="ARBA" id="ARBA00022840"/>
    </source>
</evidence>
<dbReference type="InterPro" id="IPR027417">
    <property type="entry name" value="P-loop_NTPase"/>
</dbReference>
<keyword evidence="5 9" id="KW-0227">DNA damage</keyword>
<keyword evidence="13" id="KW-1185">Reference proteome</keyword>
<keyword evidence="4" id="KW-0547">Nucleotide-binding</keyword>
<organism evidence="12 13">
    <name type="scientific">Streptomyces apricus</name>
    <dbReference type="NCBI Taxonomy" id="1828112"/>
    <lineage>
        <taxon>Bacteria</taxon>
        <taxon>Bacillati</taxon>
        <taxon>Actinomycetota</taxon>
        <taxon>Actinomycetes</taxon>
        <taxon>Kitasatosporales</taxon>
        <taxon>Streptomycetaceae</taxon>
        <taxon>Streptomyces</taxon>
    </lineage>
</organism>
<evidence type="ECO:0000256" key="3">
    <source>
        <dbReference type="ARBA" id="ARBA00021315"/>
    </source>
</evidence>
<dbReference type="PANTHER" id="PTHR11059:SF0">
    <property type="entry name" value="DNA REPAIR PROTEIN RECN"/>
    <property type="match status" value="1"/>
</dbReference>
<dbReference type="RefSeq" id="WP_149512899.1">
    <property type="nucleotide sequence ID" value="NZ_VDFC01000046.1"/>
</dbReference>
<dbReference type="FunFam" id="3.40.50.300:FF:000319">
    <property type="entry name" value="DNA repair protein RecN"/>
    <property type="match status" value="1"/>
</dbReference>
<dbReference type="Gene3D" id="3.40.50.300">
    <property type="entry name" value="P-loop containing nucleotide triphosphate hydrolases"/>
    <property type="match status" value="2"/>
</dbReference>
<evidence type="ECO:0000313" key="13">
    <source>
        <dbReference type="Proteomes" id="UP000324965"/>
    </source>
</evidence>
<dbReference type="GO" id="GO:0043590">
    <property type="term" value="C:bacterial nucleoid"/>
    <property type="evidence" value="ECO:0007669"/>
    <property type="project" value="TreeGrafter"/>
</dbReference>
<evidence type="ECO:0000256" key="8">
    <source>
        <dbReference type="ARBA" id="ARBA00033408"/>
    </source>
</evidence>
<feature type="domain" description="RecF/RecN/SMC N-terminal" evidence="11">
    <location>
        <begin position="18"/>
        <end position="536"/>
    </location>
</feature>
<comment type="caution">
    <text evidence="12">The sequence shown here is derived from an EMBL/GenBank/DDBJ whole genome shotgun (WGS) entry which is preliminary data.</text>
</comment>
<dbReference type="GO" id="GO:0005524">
    <property type="term" value="F:ATP binding"/>
    <property type="evidence" value="ECO:0007669"/>
    <property type="project" value="UniProtKB-KW"/>
</dbReference>
<evidence type="ECO:0000256" key="1">
    <source>
        <dbReference type="ARBA" id="ARBA00003618"/>
    </source>
</evidence>
<accession>A0A5B0ASJ0</accession>
<dbReference type="InterPro" id="IPR003395">
    <property type="entry name" value="RecF/RecN/SMC_N"/>
</dbReference>
<feature type="coiled-coil region" evidence="10">
    <location>
        <begin position="350"/>
        <end position="377"/>
    </location>
</feature>
<evidence type="ECO:0000256" key="4">
    <source>
        <dbReference type="ARBA" id="ARBA00022741"/>
    </source>
</evidence>
<comment type="similarity">
    <text evidence="2 9">Belongs to the RecN family.</text>
</comment>
<keyword evidence="10" id="KW-0175">Coiled coil</keyword>
<dbReference type="GO" id="GO:0006281">
    <property type="term" value="P:DNA repair"/>
    <property type="evidence" value="ECO:0007669"/>
    <property type="project" value="UniProtKB-KW"/>
</dbReference>
<proteinExistence type="inferred from homology"/>
<dbReference type="NCBIfam" id="TIGR00634">
    <property type="entry name" value="recN"/>
    <property type="match status" value="1"/>
</dbReference>
<dbReference type="SUPFAM" id="SSF52540">
    <property type="entry name" value="P-loop containing nucleoside triphosphate hydrolases"/>
    <property type="match status" value="2"/>
</dbReference>
<dbReference type="GO" id="GO:0006310">
    <property type="term" value="P:DNA recombination"/>
    <property type="evidence" value="ECO:0007669"/>
    <property type="project" value="InterPro"/>
</dbReference>
<sequence>MVMSVLEEMRIRSLGVIDDAVVELSPGFTAVTGETGAGKTMVVTSLGLLLGGRADAALVRIGAKNAVVEGRISVPDGASAILRAEEAGAELDDGALLISRTVSAEGRSRAHLGGRSVPVGVLAELADDLVAVHGQTDQQGLLKLSRQRQALDRYAGDAVAVPLDKYTGAYRRLRAVSAELEEITTRARERAQEADMLRFGLDEIAAVEPRAGEDVELAAEAERLGHAEALASAATVAHAALAGNPEDPEGIDATTLVAGAHRALEAVRSHDAALAALAGRLGEIGILLGDVAGELAGYADDLDADPLRLAAVEERRAALTALVRKYDESGEGVAAVLAWAERSAARLLELDGDDERIDELTVERDALRAELGGLAQALTDARTEAADRFAAAVTAELASLAMPHARVSFEIRQTEDPQGVEVGGRPVAYGPTGCDEVELLLAPHPGAPPRPIAKGASGGELSRVMLAVEVVFAGTDPVPTYLFDEVDAGVGGKAAVEIGRRLAKLAKSAQVVVVTHLPQVAAFADRQLLVEKTNDGSVTRSGVKALEGEERIRELSRMLAGQEDSQTARAHAEELLAAARADG</sequence>
<dbReference type="Proteomes" id="UP000324965">
    <property type="component" value="Unassembled WGS sequence"/>
</dbReference>
<evidence type="ECO:0000256" key="9">
    <source>
        <dbReference type="PIRNR" id="PIRNR003128"/>
    </source>
</evidence>
<dbReference type="EMBL" id="VDFC01000046">
    <property type="protein sequence ID" value="KAA0931469.1"/>
    <property type="molecule type" value="Genomic_DNA"/>
</dbReference>
<dbReference type="PIRSF" id="PIRSF003128">
    <property type="entry name" value="RecN"/>
    <property type="match status" value="1"/>
</dbReference>
<dbReference type="InterPro" id="IPR004604">
    <property type="entry name" value="DNA_recomb/repair_RecN"/>
</dbReference>
<name>A0A5B0ASJ0_9ACTN</name>
<keyword evidence="6" id="KW-0067">ATP-binding</keyword>
<dbReference type="PANTHER" id="PTHR11059">
    <property type="entry name" value="DNA REPAIR PROTEIN RECN"/>
    <property type="match status" value="1"/>
</dbReference>
<evidence type="ECO:0000256" key="7">
    <source>
        <dbReference type="ARBA" id="ARBA00023204"/>
    </source>
</evidence>
<dbReference type="FunFam" id="3.40.50.300:FF:000356">
    <property type="entry name" value="DNA repair protein RecN"/>
    <property type="match status" value="1"/>
</dbReference>
<dbReference type="AlphaFoldDB" id="A0A5B0ASJ0"/>
<protein>
    <recommendedName>
        <fullName evidence="3 9">DNA repair protein RecN</fullName>
    </recommendedName>
    <alternativeName>
        <fullName evidence="8 9">Recombination protein N</fullName>
    </alternativeName>
</protein>
<evidence type="ECO:0000256" key="10">
    <source>
        <dbReference type="SAM" id="Coils"/>
    </source>
</evidence>
<reference evidence="12 13" key="1">
    <citation type="submission" date="2019-05" db="EMBL/GenBank/DDBJ databases">
        <authorList>
            <person name="Hariharan J."/>
            <person name="Choudoir M.J."/>
            <person name="Diebold P."/>
            <person name="Panke-Buisse K."/>
            <person name="Buckley D.H."/>
        </authorList>
    </citation>
    <scope>NUCLEOTIDE SEQUENCE [LARGE SCALE GENOMIC DNA]</scope>
    <source>
        <strain evidence="12 13">SUN51</strain>
    </source>
</reference>
<dbReference type="Pfam" id="PF02463">
    <property type="entry name" value="SMC_N"/>
    <property type="match status" value="1"/>
</dbReference>
<keyword evidence="7 9" id="KW-0234">DNA repair</keyword>
<evidence type="ECO:0000256" key="5">
    <source>
        <dbReference type="ARBA" id="ARBA00022763"/>
    </source>
</evidence>
<evidence type="ECO:0000256" key="2">
    <source>
        <dbReference type="ARBA" id="ARBA00009441"/>
    </source>
</evidence>
<evidence type="ECO:0000259" key="11">
    <source>
        <dbReference type="Pfam" id="PF02463"/>
    </source>
</evidence>
<dbReference type="CDD" id="cd03241">
    <property type="entry name" value="ABC_RecN"/>
    <property type="match status" value="2"/>
</dbReference>
<dbReference type="GO" id="GO:0009432">
    <property type="term" value="P:SOS response"/>
    <property type="evidence" value="ECO:0007669"/>
    <property type="project" value="TreeGrafter"/>
</dbReference>